<evidence type="ECO:0000256" key="1">
    <source>
        <dbReference type="PROSITE-ProRule" id="PRU00285"/>
    </source>
</evidence>
<evidence type="ECO:0000256" key="2">
    <source>
        <dbReference type="RuleBase" id="RU003616"/>
    </source>
</evidence>
<name>A0AA36DCN5_9BILA</name>
<dbReference type="GO" id="GO:0005634">
    <property type="term" value="C:nucleus"/>
    <property type="evidence" value="ECO:0007669"/>
    <property type="project" value="TreeGrafter"/>
</dbReference>
<dbReference type="PRINTS" id="PR00299">
    <property type="entry name" value="ACRYSTALLIN"/>
</dbReference>
<dbReference type="InterPro" id="IPR001436">
    <property type="entry name" value="Alpha-crystallin/sHSP_animal"/>
</dbReference>
<dbReference type="CDD" id="cd06526">
    <property type="entry name" value="metazoan_ACD"/>
    <property type="match status" value="1"/>
</dbReference>
<reference evidence="4" key="1">
    <citation type="submission" date="2023-06" db="EMBL/GenBank/DDBJ databases">
        <authorList>
            <person name="Delattre M."/>
        </authorList>
    </citation>
    <scope>NUCLEOTIDE SEQUENCE</scope>
    <source>
        <strain evidence="4">AF72</strain>
    </source>
</reference>
<dbReference type="GO" id="GO:0005737">
    <property type="term" value="C:cytoplasm"/>
    <property type="evidence" value="ECO:0007669"/>
    <property type="project" value="TreeGrafter"/>
</dbReference>
<dbReference type="InterPro" id="IPR008978">
    <property type="entry name" value="HSP20-like_chaperone"/>
</dbReference>
<dbReference type="GO" id="GO:0043066">
    <property type="term" value="P:negative regulation of apoptotic process"/>
    <property type="evidence" value="ECO:0007669"/>
    <property type="project" value="TreeGrafter"/>
</dbReference>
<dbReference type="PROSITE" id="PS01031">
    <property type="entry name" value="SHSP"/>
    <property type="match status" value="1"/>
</dbReference>
<dbReference type="Proteomes" id="UP001177023">
    <property type="component" value="Unassembled WGS sequence"/>
</dbReference>
<dbReference type="Gene3D" id="2.60.40.790">
    <property type="match status" value="1"/>
</dbReference>
<dbReference type="AlphaFoldDB" id="A0AA36DCN5"/>
<protein>
    <recommendedName>
        <fullName evidence="3">SHSP domain-containing protein</fullName>
    </recommendedName>
</protein>
<dbReference type="InterPro" id="IPR002068">
    <property type="entry name" value="A-crystallin/Hsp20_dom"/>
</dbReference>
<evidence type="ECO:0000313" key="4">
    <source>
        <dbReference type="EMBL" id="CAJ0583809.1"/>
    </source>
</evidence>
<dbReference type="GO" id="GO:0051082">
    <property type="term" value="F:unfolded protein binding"/>
    <property type="evidence" value="ECO:0007669"/>
    <property type="project" value="TreeGrafter"/>
</dbReference>
<comment type="similarity">
    <text evidence="1 2">Belongs to the small heat shock protein (HSP20) family.</text>
</comment>
<sequence>MAFVPFDYLQPGWPMASTWIVPQMKDAPDMHYHEVHKAHVGKGNVTETPRRYSVSLDVHEFAPSELEVKTEGRKVVVKGTHLEAEDKYGRVTKEFKRKYKLPRSCELESIESHINPEGVLMIETKKRDRSNSTNVPIIRETRTQGRIIEHF</sequence>
<organism evidence="4 5">
    <name type="scientific">Mesorhabditis spiculigera</name>
    <dbReference type="NCBI Taxonomy" id="96644"/>
    <lineage>
        <taxon>Eukaryota</taxon>
        <taxon>Metazoa</taxon>
        <taxon>Ecdysozoa</taxon>
        <taxon>Nematoda</taxon>
        <taxon>Chromadorea</taxon>
        <taxon>Rhabditida</taxon>
        <taxon>Rhabditina</taxon>
        <taxon>Rhabditomorpha</taxon>
        <taxon>Rhabditoidea</taxon>
        <taxon>Rhabditidae</taxon>
        <taxon>Mesorhabditinae</taxon>
        <taxon>Mesorhabditis</taxon>
    </lineage>
</organism>
<proteinExistence type="inferred from homology"/>
<dbReference type="EMBL" id="CATQJA010002665">
    <property type="protein sequence ID" value="CAJ0583809.1"/>
    <property type="molecule type" value="Genomic_DNA"/>
</dbReference>
<feature type="non-terminal residue" evidence="4">
    <location>
        <position position="1"/>
    </location>
</feature>
<comment type="caution">
    <text evidence="4">The sequence shown here is derived from an EMBL/GenBank/DDBJ whole genome shotgun (WGS) entry which is preliminary data.</text>
</comment>
<evidence type="ECO:0000313" key="5">
    <source>
        <dbReference type="Proteomes" id="UP001177023"/>
    </source>
</evidence>
<feature type="domain" description="SHSP" evidence="3">
    <location>
        <begin position="34"/>
        <end position="141"/>
    </location>
</feature>
<evidence type="ECO:0000259" key="3">
    <source>
        <dbReference type="PROSITE" id="PS01031"/>
    </source>
</evidence>
<dbReference type="GO" id="GO:0009408">
    <property type="term" value="P:response to heat"/>
    <property type="evidence" value="ECO:0007669"/>
    <property type="project" value="TreeGrafter"/>
</dbReference>
<gene>
    <name evidence="4" type="ORF">MSPICULIGERA_LOCUS21878</name>
</gene>
<dbReference type="PANTHER" id="PTHR45640:SF26">
    <property type="entry name" value="RE23625P"/>
    <property type="match status" value="1"/>
</dbReference>
<dbReference type="PANTHER" id="PTHR45640">
    <property type="entry name" value="HEAT SHOCK PROTEIN HSP-12.2-RELATED"/>
    <property type="match status" value="1"/>
</dbReference>
<accession>A0AA36DCN5</accession>
<dbReference type="GO" id="GO:0042026">
    <property type="term" value="P:protein refolding"/>
    <property type="evidence" value="ECO:0007669"/>
    <property type="project" value="TreeGrafter"/>
</dbReference>
<keyword evidence="5" id="KW-1185">Reference proteome</keyword>
<dbReference type="SUPFAM" id="SSF49764">
    <property type="entry name" value="HSP20-like chaperones"/>
    <property type="match status" value="1"/>
</dbReference>
<dbReference type="Pfam" id="PF00011">
    <property type="entry name" value="HSP20"/>
    <property type="match status" value="1"/>
</dbReference>